<feature type="region of interest" description="Disordered" evidence="1">
    <location>
        <begin position="54"/>
        <end position="94"/>
    </location>
</feature>
<evidence type="ECO:0000313" key="2">
    <source>
        <dbReference type="EMBL" id="KAJ8344430.1"/>
    </source>
</evidence>
<organism evidence="2 3">
    <name type="scientific">Synaphobranchus kaupii</name>
    <name type="common">Kaup's arrowtooth eel</name>
    <dbReference type="NCBI Taxonomy" id="118154"/>
    <lineage>
        <taxon>Eukaryota</taxon>
        <taxon>Metazoa</taxon>
        <taxon>Chordata</taxon>
        <taxon>Craniata</taxon>
        <taxon>Vertebrata</taxon>
        <taxon>Euteleostomi</taxon>
        <taxon>Actinopterygii</taxon>
        <taxon>Neopterygii</taxon>
        <taxon>Teleostei</taxon>
        <taxon>Anguilliformes</taxon>
        <taxon>Synaphobranchidae</taxon>
        <taxon>Synaphobranchus</taxon>
    </lineage>
</organism>
<dbReference type="Proteomes" id="UP001152622">
    <property type="component" value="Chromosome 13"/>
</dbReference>
<protein>
    <submittedName>
        <fullName evidence="2">Uncharacterized protein</fullName>
    </submittedName>
</protein>
<evidence type="ECO:0000256" key="1">
    <source>
        <dbReference type="SAM" id="MobiDB-lite"/>
    </source>
</evidence>
<sequence>MTVLGGARRRLDPLQAVPGLVLHHSIDRAHTLGRPGAGQPGNGWRTAGVRLKTGGGREAERDLTCGSSTVAGGGLSEGPLGAPQKARRDSRHEQRRTPFMATPFVSLPRRGAVSQAFFASVCVCGQECTSAALTTEWPLPPSYSHRTRMHCERAASMGLRESEMSLALSAGLTGVCDAQILPKCKENARRTSHFPVYILQRVKSAA</sequence>
<dbReference type="EMBL" id="JAINUF010000013">
    <property type="protein sequence ID" value="KAJ8344430.1"/>
    <property type="molecule type" value="Genomic_DNA"/>
</dbReference>
<comment type="caution">
    <text evidence="2">The sequence shown here is derived from an EMBL/GenBank/DDBJ whole genome shotgun (WGS) entry which is preliminary data.</text>
</comment>
<evidence type="ECO:0000313" key="3">
    <source>
        <dbReference type="Proteomes" id="UP001152622"/>
    </source>
</evidence>
<reference evidence="2" key="1">
    <citation type="journal article" date="2023" name="Science">
        <title>Genome structures resolve the early diversification of teleost fishes.</title>
        <authorList>
            <person name="Parey E."/>
            <person name="Louis A."/>
            <person name="Montfort J."/>
            <person name="Bouchez O."/>
            <person name="Roques C."/>
            <person name="Iampietro C."/>
            <person name="Lluch J."/>
            <person name="Castinel A."/>
            <person name="Donnadieu C."/>
            <person name="Desvignes T."/>
            <person name="Floi Bucao C."/>
            <person name="Jouanno E."/>
            <person name="Wen M."/>
            <person name="Mejri S."/>
            <person name="Dirks R."/>
            <person name="Jansen H."/>
            <person name="Henkel C."/>
            <person name="Chen W.J."/>
            <person name="Zahm M."/>
            <person name="Cabau C."/>
            <person name="Klopp C."/>
            <person name="Thompson A.W."/>
            <person name="Robinson-Rechavi M."/>
            <person name="Braasch I."/>
            <person name="Lecointre G."/>
            <person name="Bobe J."/>
            <person name="Postlethwait J.H."/>
            <person name="Berthelot C."/>
            <person name="Roest Crollius H."/>
            <person name="Guiguen Y."/>
        </authorList>
    </citation>
    <scope>NUCLEOTIDE SEQUENCE</scope>
    <source>
        <strain evidence="2">WJC10195</strain>
    </source>
</reference>
<keyword evidence="3" id="KW-1185">Reference proteome</keyword>
<accession>A0A9Q1ESW8</accession>
<gene>
    <name evidence="2" type="ORF">SKAU_G00317590</name>
</gene>
<dbReference type="AlphaFoldDB" id="A0A9Q1ESW8"/>
<name>A0A9Q1ESW8_SYNKA</name>
<proteinExistence type="predicted"/>